<keyword evidence="5" id="KW-1185">Reference proteome</keyword>
<dbReference type="AlphaFoldDB" id="A0AAV8WUV8"/>
<proteinExistence type="predicted"/>
<dbReference type="GO" id="GO:0006511">
    <property type="term" value="P:ubiquitin-dependent protein catabolic process"/>
    <property type="evidence" value="ECO:0007669"/>
    <property type="project" value="TreeGrafter"/>
</dbReference>
<dbReference type="InterPro" id="IPR044611">
    <property type="entry name" value="E3A/B/C-like"/>
</dbReference>
<feature type="non-terminal residue" evidence="4">
    <location>
        <position position="1"/>
    </location>
</feature>
<reference evidence="4" key="1">
    <citation type="journal article" date="2023" name="Insect Mol. Biol.">
        <title>Genome sequencing provides insights into the evolution of gene families encoding plant cell wall-degrading enzymes in longhorned beetles.</title>
        <authorList>
            <person name="Shin N.R."/>
            <person name="Okamura Y."/>
            <person name="Kirsch R."/>
            <person name="Pauchet Y."/>
        </authorList>
    </citation>
    <scope>NUCLEOTIDE SEQUENCE</scope>
    <source>
        <strain evidence="4">RBIC_L_NR</strain>
    </source>
</reference>
<evidence type="ECO:0000256" key="3">
    <source>
        <dbReference type="ARBA" id="ARBA00022679"/>
    </source>
</evidence>
<gene>
    <name evidence="4" type="ORF">NQ314_017774</name>
</gene>
<evidence type="ECO:0000313" key="5">
    <source>
        <dbReference type="Proteomes" id="UP001162156"/>
    </source>
</evidence>
<comment type="caution">
    <text evidence="4">The sequence shown here is derived from an EMBL/GenBank/DDBJ whole genome shotgun (WGS) entry which is preliminary data.</text>
</comment>
<dbReference type="Proteomes" id="UP001162156">
    <property type="component" value="Unassembled WGS sequence"/>
</dbReference>
<organism evidence="4 5">
    <name type="scientific">Rhamnusium bicolor</name>
    <dbReference type="NCBI Taxonomy" id="1586634"/>
    <lineage>
        <taxon>Eukaryota</taxon>
        <taxon>Metazoa</taxon>
        <taxon>Ecdysozoa</taxon>
        <taxon>Arthropoda</taxon>
        <taxon>Hexapoda</taxon>
        <taxon>Insecta</taxon>
        <taxon>Pterygota</taxon>
        <taxon>Neoptera</taxon>
        <taxon>Endopterygota</taxon>
        <taxon>Coleoptera</taxon>
        <taxon>Polyphaga</taxon>
        <taxon>Cucujiformia</taxon>
        <taxon>Chrysomeloidea</taxon>
        <taxon>Cerambycidae</taxon>
        <taxon>Lepturinae</taxon>
        <taxon>Rhagiini</taxon>
        <taxon>Rhamnusium</taxon>
    </lineage>
</organism>
<dbReference type="EMBL" id="JANEYF010004975">
    <property type="protein sequence ID" value="KAJ8929516.1"/>
    <property type="molecule type" value="Genomic_DNA"/>
</dbReference>
<sequence length="448" mass="53073">DIKTFTVLAFKMSYSFEGNPKNRPEQNLSGASKKLTRDVLLQKTHEERRKRQEQRLKLQSAELLQSHIRSYLVRKHIKEEQRRLFDSEEAVAPIQILLSKLLFFYNSRDDKLRLFKISDQLTNQHVDILRHMDTDASFCWLIKRFLVLCLKTLYDSDMVRVLMKSLYIFTNNAQTLEYLIRKGYYGYLRSFLESNDKELLGQAMVLIHRPFKYIYEMENSKDIALSEFCSGFLKPPLTYNIKNLLIPYLKSKRDLPFEMIICYLNSRFHFEGTNSLFYCILALEPDDYEPNCDSIQVLSKLSLNIHKLKPSCDLTTEDSDDEEDIDISEEQLLLSDYLNIMNRPEKVKKWLHFFEVNSHNEQVLTSFTQLCHNLLLVYKDSIRKYLLLYKLGLNSIFLNKLWLVINKNQHGDLQMRGSCFISWKECHTTLSVFCDMFTFYTETLTDRG</sequence>
<dbReference type="PANTHER" id="PTHR45700">
    <property type="entry name" value="UBIQUITIN-PROTEIN LIGASE E3C"/>
    <property type="match status" value="1"/>
</dbReference>
<name>A0AAV8WUV8_9CUCU</name>
<comment type="catalytic activity">
    <reaction evidence="1">
        <text>S-ubiquitinyl-[E2 ubiquitin-conjugating enzyme]-L-cysteine + [acceptor protein]-L-lysine = [E2 ubiquitin-conjugating enzyme]-L-cysteine + N(6)-ubiquitinyl-[acceptor protein]-L-lysine.</text>
        <dbReference type="EC" id="2.3.2.26"/>
    </reaction>
</comment>
<protein>
    <recommendedName>
        <fullName evidence="2">HECT-type E3 ubiquitin transferase</fullName>
        <ecNumber evidence="2">2.3.2.26</ecNumber>
    </recommendedName>
</protein>
<dbReference type="GO" id="GO:0000209">
    <property type="term" value="P:protein polyubiquitination"/>
    <property type="evidence" value="ECO:0007669"/>
    <property type="project" value="InterPro"/>
</dbReference>
<evidence type="ECO:0000313" key="4">
    <source>
        <dbReference type="EMBL" id="KAJ8929516.1"/>
    </source>
</evidence>
<dbReference type="PROSITE" id="PS50096">
    <property type="entry name" value="IQ"/>
    <property type="match status" value="1"/>
</dbReference>
<keyword evidence="3" id="KW-0808">Transferase</keyword>
<evidence type="ECO:0000256" key="2">
    <source>
        <dbReference type="ARBA" id="ARBA00012485"/>
    </source>
</evidence>
<dbReference type="EC" id="2.3.2.26" evidence="2"/>
<dbReference type="PANTHER" id="PTHR45700:SF2">
    <property type="entry name" value="UBIQUITIN-PROTEIN LIGASE E3C"/>
    <property type="match status" value="1"/>
</dbReference>
<dbReference type="GO" id="GO:0061630">
    <property type="term" value="F:ubiquitin protein ligase activity"/>
    <property type="evidence" value="ECO:0007669"/>
    <property type="project" value="UniProtKB-EC"/>
</dbReference>
<accession>A0AAV8WUV8</accession>
<evidence type="ECO:0000256" key="1">
    <source>
        <dbReference type="ARBA" id="ARBA00000885"/>
    </source>
</evidence>